<dbReference type="InterPro" id="IPR000101">
    <property type="entry name" value="GGT_peptidase"/>
</dbReference>
<dbReference type="InterPro" id="IPR029055">
    <property type="entry name" value="Ntn_hydrolases_N"/>
</dbReference>
<feature type="region of interest" description="Disordered" evidence="2">
    <location>
        <begin position="577"/>
        <end position="609"/>
    </location>
</feature>
<feature type="compositionally biased region" description="Polar residues" evidence="2">
    <location>
        <begin position="473"/>
        <end position="484"/>
    </location>
</feature>
<dbReference type="PANTHER" id="PTHR11686">
    <property type="entry name" value="GAMMA GLUTAMYL TRANSPEPTIDASE"/>
    <property type="match status" value="1"/>
</dbReference>
<evidence type="ECO:0000313" key="4">
    <source>
        <dbReference type="EMBL" id="CAB0034655.1"/>
    </source>
</evidence>
<dbReference type="GO" id="GO:0006751">
    <property type="term" value="P:glutathione catabolic process"/>
    <property type="evidence" value="ECO:0007669"/>
    <property type="project" value="InterPro"/>
</dbReference>
<feature type="compositionally biased region" description="Low complexity" evidence="2">
    <location>
        <begin position="420"/>
        <end position="432"/>
    </location>
</feature>
<organism evidence="4 5">
    <name type="scientific">Trichogramma brassicae</name>
    <dbReference type="NCBI Taxonomy" id="86971"/>
    <lineage>
        <taxon>Eukaryota</taxon>
        <taxon>Metazoa</taxon>
        <taxon>Ecdysozoa</taxon>
        <taxon>Arthropoda</taxon>
        <taxon>Hexapoda</taxon>
        <taxon>Insecta</taxon>
        <taxon>Pterygota</taxon>
        <taxon>Neoptera</taxon>
        <taxon>Endopterygota</taxon>
        <taxon>Hymenoptera</taxon>
        <taxon>Apocrita</taxon>
        <taxon>Proctotrupomorpha</taxon>
        <taxon>Chalcidoidea</taxon>
        <taxon>Trichogrammatidae</taxon>
        <taxon>Trichogramma</taxon>
    </lineage>
</organism>
<evidence type="ECO:0000313" key="5">
    <source>
        <dbReference type="Proteomes" id="UP000479190"/>
    </source>
</evidence>
<feature type="non-terminal residue" evidence="4">
    <location>
        <position position="915"/>
    </location>
</feature>
<feature type="compositionally biased region" description="Basic and acidic residues" evidence="2">
    <location>
        <begin position="456"/>
        <end position="466"/>
    </location>
</feature>
<sequence length="915" mass="99344">MHYLTRIGVTTRRLALPALRALLRRDPLGGMQRRGRSQRRGSSRPSVSRPSFVVVRVEFPSLLSASAAAASSAALGERHDRRKRGWSGGRWRSVAETHVLGLASARLFATHQWLSLRAQVAAAAPIGAKLLEKKGYAIGAPAGELSHILEALQTRVNMINESVEIQARTPSAAGSRRPSGSGPAAAASTSFFPFPPLQRRLSEALLALGNCRAAVGAFGSGGVFQRGRLQTAASCNTLRVPNAELVESGVRPVRSSASAASLMMGPHYRNDFGCGDGTGTIVAPSPKRSPRIMITRAYSEESQDGGGGGSPLLRRNFVAPISLPPCERRKWRQRGNDNDNTGEVNSSSGVWTTGVQSTKPSVQRGSTNGCTTSQASSNAWPGGARRFVRVRTLEEGAAVFSMLPTRNSLACHADERTRNNSESSDTTTDTTTSITLEFEQEFAAFYEDAIKSELDEGGKDVDKDCSTPEAEEQQTSPNLSNWSYTDDMDNSGLDDIRDSNDEGLVMHHIESILGPGTCADLAQCGPGTLADLTHHAASPNLSDPPSEHPLIPSAKVRCHEEITITLKLYSKMTAETTKVDHRQRQQDDPTVAGWTRLGLRRDGPRPRGQLLRPAAVDAELTELRRVRRRTVSRPYRTRKRWIIGGFVVAGALLTIIVASSLYGSSHGTKEIGELVPPDPEQPAPPSASKPRAFKRAAVCADGPPCAFIGKSMLDRNGSAVDAAIASLICNGIINMQSMGLGGGFLMTIYERQNNRIYVLNAREAAPAAAYAHMYQDKPKFSSRVGGLSIAVPGELAGYWEAHQRFGKIPWADLFYPSIDLCEKGYNMTKHQWNSLGYNKTNIYSDPTLKEMFVDPKTGQFRKAGSLIRPKKLCETLKIIAEQNATAFYNGTLGKYLVEDIRKRGSIITMKDLNDY</sequence>
<dbReference type="Proteomes" id="UP000479190">
    <property type="component" value="Unassembled WGS sequence"/>
</dbReference>
<dbReference type="PRINTS" id="PR01210">
    <property type="entry name" value="GGTRANSPTASE"/>
</dbReference>
<feature type="region of interest" description="Disordered" evidence="2">
    <location>
        <begin position="326"/>
        <end position="380"/>
    </location>
</feature>
<name>A0A6H5IBB1_9HYME</name>
<keyword evidence="3" id="KW-1133">Transmembrane helix</keyword>
<dbReference type="SUPFAM" id="SSF56235">
    <property type="entry name" value="N-terminal nucleophile aminohydrolases (Ntn hydrolases)"/>
    <property type="match status" value="1"/>
</dbReference>
<gene>
    <name evidence="4" type="ORF">TBRA_LOCUS6553</name>
</gene>
<proteinExistence type="predicted"/>
<evidence type="ECO:0000256" key="2">
    <source>
        <dbReference type="SAM" id="MobiDB-lite"/>
    </source>
</evidence>
<feature type="region of interest" description="Disordered" evidence="2">
    <location>
        <begin position="411"/>
        <end position="432"/>
    </location>
</feature>
<evidence type="ECO:0008006" key="6">
    <source>
        <dbReference type="Google" id="ProtNLM"/>
    </source>
</evidence>
<keyword evidence="5" id="KW-1185">Reference proteome</keyword>
<protein>
    <recommendedName>
        <fullName evidence="6">Gamma-glutamyltranspeptidase 1</fullName>
    </recommendedName>
</protein>
<dbReference type="EMBL" id="CADCXV010000749">
    <property type="protein sequence ID" value="CAB0034655.1"/>
    <property type="molecule type" value="Genomic_DNA"/>
</dbReference>
<feature type="compositionally biased region" description="Polar residues" evidence="2">
    <location>
        <begin position="338"/>
        <end position="379"/>
    </location>
</feature>
<dbReference type="PANTHER" id="PTHR11686:SF9">
    <property type="entry name" value="RE13973P"/>
    <property type="match status" value="1"/>
</dbReference>
<dbReference type="GO" id="GO:0036374">
    <property type="term" value="F:glutathione hydrolase activity"/>
    <property type="evidence" value="ECO:0007669"/>
    <property type="project" value="InterPro"/>
</dbReference>
<dbReference type="Pfam" id="PF01019">
    <property type="entry name" value="G_glu_transpept"/>
    <property type="match status" value="1"/>
</dbReference>
<evidence type="ECO:0000256" key="1">
    <source>
        <dbReference type="PIRSR" id="PIRSR600101-2"/>
    </source>
</evidence>
<feature type="compositionally biased region" description="Basic and acidic residues" evidence="2">
    <location>
        <begin position="577"/>
        <end position="587"/>
    </location>
</feature>
<feature type="region of interest" description="Disordered" evidence="2">
    <location>
        <begin position="456"/>
        <end position="497"/>
    </location>
</feature>
<accession>A0A6H5IBB1</accession>
<dbReference type="AlphaFoldDB" id="A0A6H5IBB1"/>
<feature type="region of interest" description="Disordered" evidence="2">
    <location>
        <begin position="27"/>
        <end position="47"/>
    </location>
</feature>
<dbReference type="OrthoDB" id="1081007at2759"/>
<feature type="compositionally biased region" description="Basic residues" evidence="2">
    <location>
        <begin position="33"/>
        <end position="42"/>
    </location>
</feature>
<dbReference type="GO" id="GO:0005886">
    <property type="term" value="C:plasma membrane"/>
    <property type="evidence" value="ECO:0007669"/>
    <property type="project" value="TreeGrafter"/>
</dbReference>
<feature type="region of interest" description="Disordered" evidence="2">
    <location>
        <begin position="167"/>
        <end position="186"/>
    </location>
</feature>
<keyword evidence="3" id="KW-0812">Transmembrane</keyword>
<feature type="transmembrane region" description="Helical" evidence="3">
    <location>
        <begin position="641"/>
        <end position="662"/>
    </location>
</feature>
<feature type="binding site" evidence="1">
    <location>
        <position position="762"/>
    </location>
    <ligand>
        <name>L-glutamate</name>
        <dbReference type="ChEBI" id="CHEBI:29985"/>
    </ligand>
</feature>
<evidence type="ECO:0000256" key="3">
    <source>
        <dbReference type="SAM" id="Phobius"/>
    </source>
</evidence>
<reference evidence="4 5" key="1">
    <citation type="submission" date="2020-02" db="EMBL/GenBank/DDBJ databases">
        <authorList>
            <person name="Ferguson B K."/>
        </authorList>
    </citation>
    <scope>NUCLEOTIDE SEQUENCE [LARGE SCALE GENOMIC DNA]</scope>
</reference>
<keyword evidence="3" id="KW-0472">Membrane</keyword>
<feature type="compositionally biased region" description="Low complexity" evidence="2">
    <location>
        <begin position="170"/>
        <end position="186"/>
    </location>
</feature>